<dbReference type="AlphaFoldDB" id="A0A914RU41"/>
<dbReference type="SUPFAM" id="SSF118116">
    <property type="entry name" value="DNA mismatch repair protein MutL"/>
    <property type="match status" value="1"/>
</dbReference>
<dbReference type="Proteomes" id="UP000887564">
    <property type="component" value="Unplaced"/>
</dbReference>
<name>A0A914RU41_PAREQ</name>
<keyword evidence="1" id="KW-1185">Reference proteome</keyword>
<proteinExistence type="predicted"/>
<evidence type="ECO:0000313" key="2">
    <source>
        <dbReference type="WBParaSite" id="PEQ_0000979201-mRNA-1"/>
    </source>
</evidence>
<evidence type="ECO:0000313" key="1">
    <source>
        <dbReference type="Proteomes" id="UP000887564"/>
    </source>
</evidence>
<dbReference type="InterPro" id="IPR037198">
    <property type="entry name" value="MutL_C_sf"/>
</dbReference>
<protein>
    <submittedName>
        <fullName evidence="2">Uncharacterized protein</fullName>
    </submittedName>
</protein>
<sequence length="76" mass="8708">MEEAVLRDNIEIFNQNGFEFRFDGNDIDEMLSVLADFPGTMYRPTKLRKLFASRACRKSVMIGMALSTPQMEKVSV</sequence>
<accession>A0A914RU41</accession>
<dbReference type="WBParaSite" id="PEQ_0000979201-mRNA-1">
    <property type="protein sequence ID" value="PEQ_0000979201-mRNA-1"/>
    <property type="gene ID" value="PEQ_0000979201"/>
</dbReference>
<organism evidence="1 2">
    <name type="scientific">Parascaris equorum</name>
    <name type="common">Equine roundworm</name>
    <dbReference type="NCBI Taxonomy" id="6256"/>
    <lineage>
        <taxon>Eukaryota</taxon>
        <taxon>Metazoa</taxon>
        <taxon>Ecdysozoa</taxon>
        <taxon>Nematoda</taxon>
        <taxon>Chromadorea</taxon>
        <taxon>Rhabditida</taxon>
        <taxon>Spirurina</taxon>
        <taxon>Ascaridomorpha</taxon>
        <taxon>Ascaridoidea</taxon>
        <taxon>Ascarididae</taxon>
        <taxon>Parascaris</taxon>
    </lineage>
</organism>
<reference evidence="2" key="1">
    <citation type="submission" date="2022-11" db="UniProtKB">
        <authorList>
            <consortium name="WormBaseParasite"/>
        </authorList>
    </citation>
    <scope>IDENTIFICATION</scope>
</reference>